<organism evidence="2 3">
    <name type="scientific">Lysobacter arvi</name>
    <dbReference type="NCBI Taxonomy" id="3038776"/>
    <lineage>
        <taxon>Bacteria</taxon>
        <taxon>Pseudomonadati</taxon>
        <taxon>Pseudomonadota</taxon>
        <taxon>Gammaproteobacteria</taxon>
        <taxon>Lysobacterales</taxon>
        <taxon>Lysobacteraceae</taxon>
        <taxon>Lysobacter</taxon>
    </lineage>
</organism>
<protein>
    <submittedName>
        <fullName evidence="2">Uncharacterized protein</fullName>
    </submittedName>
</protein>
<keyword evidence="3" id="KW-1185">Reference proteome</keyword>
<keyword evidence="1" id="KW-0472">Membrane</keyword>
<evidence type="ECO:0000313" key="2">
    <source>
        <dbReference type="EMBL" id="MDR0184267.1"/>
    </source>
</evidence>
<dbReference type="Proteomes" id="UP001233535">
    <property type="component" value="Unassembled WGS sequence"/>
</dbReference>
<keyword evidence="1" id="KW-0812">Transmembrane</keyword>
<comment type="caution">
    <text evidence="2">The sequence shown here is derived from an EMBL/GenBank/DDBJ whole genome shotgun (WGS) entry which is preliminary data.</text>
</comment>
<dbReference type="EMBL" id="JARUHG010000005">
    <property type="protein sequence ID" value="MDR0184267.1"/>
    <property type="molecule type" value="Genomic_DNA"/>
</dbReference>
<accession>A0ABU1CH35</accession>
<name>A0ABU1CH35_9GAMM</name>
<gene>
    <name evidence="2" type="ORF">P8609_14980</name>
</gene>
<feature type="transmembrane region" description="Helical" evidence="1">
    <location>
        <begin position="28"/>
        <end position="57"/>
    </location>
</feature>
<keyword evidence="1" id="KW-1133">Transmembrane helix</keyword>
<evidence type="ECO:0000256" key="1">
    <source>
        <dbReference type="SAM" id="Phobius"/>
    </source>
</evidence>
<reference evidence="2 3" key="1">
    <citation type="submission" date="2023-04" db="EMBL/GenBank/DDBJ databases">
        <title>Lysobacter sp. strain UC isolated from soil sample.</title>
        <authorList>
            <person name="Choksket S."/>
            <person name="Harshvardhan F."/>
            <person name="Rana R."/>
            <person name="Patil P.B."/>
            <person name="Korpole S."/>
        </authorList>
    </citation>
    <scope>NUCLEOTIDE SEQUENCE [LARGE SCALE GENOMIC DNA]</scope>
    <source>
        <strain evidence="2 3">UC</strain>
    </source>
</reference>
<sequence>MLTTLGGAAAVVVVLAFSANSVVSGLGYLLMVFIAWLAFAAVMSLGGLATLIVLFILEIPLLPVGNDVIKRKVLWRGSVRARTCAPRTASTNAWSATASR</sequence>
<proteinExistence type="predicted"/>
<evidence type="ECO:0000313" key="3">
    <source>
        <dbReference type="Proteomes" id="UP001233535"/>
    </source>
</evidence>